<feature type="region of interest" description="Disordered" evidence="1">
    <location>
        <begin position="122"/>
        <end position="183"/>
    </location>
</feature>
<feature type="compositionally biased region" description="Polar residues" evidence="1">
    <location>
        <begin position="198"/>
        <end position="208"/>
    </location>
</feature>
<feature type="compositionally biased region" description="Low complexity" evidence="1">
    <location>
        <begin position="171"/>
        <end position="181"/>
    </location>
</feature>
<dbReference type="EMBL" id="JADCTT010000002">
    <property type="protein sequence ID" value="KAF9757882.1"/>
    <property type="molecule type" value="Genomic_DNA"/>
</dbReference>
<feature type="region of interest" description="Disordered" evidence="1">
    <location>
        <begin position="198"/>
        <end position="221"/>
    </location>
</feature>
<sequence length="292" mass="32482">MLAVHQSVRMASDKSPSDPYLPFGYAIDPNQEPQDPQSLLLAILSSQTRTAEFLSSFFEDMTADQYNMPSFGEGLNFSDSWLDLPPQFMGTATSFGPQFGTSLASTNGQGIAGETIDFRSAPEAHLMPPPPLPHGHHQNQPHQPIQQQQQQQPQQQQPQPQQHNTQHHLQQHPQQHAQQHQYHSDDVLNAAATLLQNGAGSRSASGNHEYNFPRRPVAPLPATCDTNQWTSSPQMGVDQFHNLRKLNMETGCTVLSSKDEYHLRLHLRTTVQMISNGGRMPISARCKDTLLG</sequence>
<evidence type="ECO:0000313" key="2">
    <source>
        <dbReference type="EMBL" id="KAF9757882.1"/>
    </source>
</evidence>
<evidence type="ECO:0000256" key="1">
    <source>
        <dbReference type="SAM" id="MobiDB-lite"/>
    </source>
</evidence>
<reference evidence="2" key="1">
    <citation type="submission" date="2020-10" db="EMBL/GenBank/DDBJ databases">
        <title>High-Quality Genome Resource of Clonostachys rosea strain S41 by Oxford Nanopore Long-Read Sequencing.</title>
        <authorList>
            <person name="Wang H."/>
        </authorList>
    </citation>
    <scope>NUCLEOTIDE SEQUENCE</scope>
    <source>
        <strain evidence="2">S41</strain>
    </source>
</reference>
<accession>A0A8H7NLP3</accession>
<gene>
    <name evidence="2" type="ORF">IM811_008826</name>
</gene>
<dbReference type="AlphaFoldDB" id="A0A8H7NLP3"/>
<evidence type="ECO:0000313" key="3">
    <source>
        <dbReference type="Proteomes" id="UP000616885"/>
    </source>
</evidence>
<organism evidence="2 3">
    <name type="scientific">Bionectria ochroleuca</name>
    <name type="common">Gliocladium roseum</name>
    <dbReference type="NCBI Taxonomy" id="29856"/>
    <lineage>
        <taxon>Eukaryota</taxon>
        <taxon>Fungi</taxon>
        <taxon>Dikarya</taxon>
        <taxon>Ascomycota</taxon>
        <taxon>Pezizomycotina</taxon>
        <taxon>Sordariomycetes</taxon>
        <taxon>Hypocreomycetidae</taxon>
        <taxon>Hypocreales</taxon>
        <taxon>Bionectriaceae</taxon>
        <taxon>Clonostachys</taxon>
    </lineage>
</organism>
<protein>
    <submittedName>
        <fullName evidence="2">Uncharacterized protein</fullName>
    </submittedName>
</protein>
<comment type="caution">
    <text evidence="2">The sequence shown here is derived from an EMBL/GenBank/DDBJ whole genome shotgun (WGS) entry which is preliminary data.</text>
</comment>
<dbReference type="Proteomes" id="UP000616885">
    <property type="component" value="Unassembled WGS sequence"/>
</dbReference>
<name>A0A8H7NLP3_BIOOC</name>
<proteinExistence type="predicted"/>
<feature type="compositionally biased region" description="Low complexity" evidence="1">
    <location>
        <begin position="140"/>
        <end position="164"/>
    </location>
</feature>